<organism evidence="1 2">
    <name type="scientific">Thermoanaerobacter siderophilus SR4</name>
    <dbReference type="NCBI Taxonomy" id="880478"/>
    <lineage>
        <taxon>Bacteria</taxon>
        <taxon>Bacillati</taxon>
        <taxon>Bacillota</taxon>
        <taxon>Clostridia</taxon>
        <taxon>Thermoanaerobacterales</taxon>
        <taxon>Thermoanaerobacteraceae</taxon>
        <taxon>Thermoanaerobacter</taxon>
    </lineage>
</organism>
<accession>I9KSQ2</accession>
<dbReference type="AlphaFoldDB" id="I9KSQ2"/>
<gene>
    <name evidence="1" type="ORF">ThesiDRAFT1_0956</name>
</gene>
<name>I9KSQ2_9THEO</name>
<dbReference type="Proteomes" id="UP000005110">
    <property type="component" value="Chromosome"/>
</dbReference>
<reference evidence="1 2" key="1">
    <citation type="submission" date="2012-02" db="EMBL/GenBank/DDBJ databases">
        <title>Improved High-Quality Draft sequence of Thermoanaerobacter siderophilus SR4.</title>
        <authorList>
            <consortium name="US DOE Joint Genome Institute"/>
            <person name="Lucas S."/>
            <person name="Han J."/>
            <person name="Lapidus A."/>
            <person name="Cheng J.-F."/>
            <person name="Goodwin L."/>
            <person name="Pitluck S."/>
            <person name="Peters L."/>
            <person name="Detter J.C."/>
            <person name="Han C."/>
            <person name="Tapia R."/>
            <person name="Land M."/>
            <person name="Hauser L."/>
            <person name="Kyrpides N."/>
            <person name="Ivanova N."/>
            <person name="Pagani I."/>
            <person name="Hemme C."/>
            <person name="Woyke T."/>
        </authorList>
    </citation>
    <scope>NUCLEOTIDE SEQUENCE [LARGE SCALE GENOMIC DNA]</scope>
    <source>
        <strain evidence="1 2">SR4</strain>
    </source>
</reference>
<evidence type="ECO:0000313" key="1">
    <source>
        <dbReference type="EMBL" id="EIV99938.1"/>
    </source>
</evidence>
<dbReference type="PATRIC" id="fig|880478.3.peg.2136"/>
<proteinExistence type="predicted"/>
<evidence type="ECO:0000313" key="2">
    <source>
        <dbReference type="Proteomes" id="UP000005110"/>
    </source>
</evidence>
<keyword evidence="2" id="KW-1185">Reference proteome</keyword>
<dbReference type="RefSeq" id="WP_006569672.1">
    <property type="nucleotide sequence ID" value="NZ_CM001486.1"/>
</dbReference>
<protein>
    <submittedName>
        <fullName evidence="1">Uncharacterized protein</fullName>
    </submittedName>
</protein>
<dbReference type="EMBL" id="CM001486">
    <property type="protein sequence ID" value="EIV99938.1"/>
    <property type="molecule type" value="Genomic_DNA"/>
</dbReference>
<sequence length="74" mass="8929">MDQAYEFKYVLEFAHQVLKNEKTKEDKILILDFMLDVIREDLKSQKLEDNSLDFRIGVIYEISKMKHHIEQEPT</sequence>
<dbReference type="HOGENOM" id="CLU_2686619_0_0_9"/>